<dbReference type="Pfam" id="PF07077">
    <property type="entry name" value="DUF1345"/>
    <property type="match status" value="1"/>
</dbReference>
<reference evidence="2 3" key="1">
    <citation type="submission" date="2016-10" db="EMBL/GenBank/DDBJ databases">
        <authorList>
            <person name="de Groot N.N."/>
        </authorList>
    </citation>
    <scope>NUCLEOTIDE SEQUENCE [LARGE SCALE GENOMIC DNA]</scope>
    <source>
        <strain evidence="2 3">DSM 527</strain>
    </source>
</reference>
<accession>A0A1G7HNZ5</accession>
<keyword evidence="1" id="KW-1133">Transmembrane helix</keyword>
<dbReference type="Proteomes" id="UP000199045">
    <property type="component" value="Unassembled WGS sequence"/>
</dbReference>
<sequence>MRGRFFVRLHPIHRILISAGIAGLVFLLTQAASLTPLIKIVLLWDVFVLTYNITCWIVFFNRSVEEIRKYARKEDGSRIFVFVVILLACFASMLMVLLLMISDESKEADKLLYIPVAIFGILFSWAMVHTMFAFHYAHIYYDDDEEKVEKQAGGLEFPEEPEPDYLDFAYFSFVIGMTFQVSDVEISARKLRRIALLHGLLAFLLNTFVVALTINLVAGLRG</sequence>
<feature type="transmembrane region" description="Helical" evidence="1">
    <location>
        <begin position="195"/>
        <end position="218"/>
    </location>
</feature>
<dbReference type="OrthoDB" id="64737at2"/>
<keyword evidence="1" id="KW-0472">Membrane</keyword>
<feature type="transmembrane region" description="Helical" evidence="1">
    <location>
        <begin position="79"/>
        <end position="101"/>
    </location>
</feature>
<protein>
    <submittedName>
        <fullName evidence="2">Uncharacterized membrane protein</fullName>
    </submittedName>
</protein>
<proteinExistence type="predicted"/>
<dbReference type="AlphaFoldDB" id="A0A1G7HNZ5"/>
<gene>
    <name evidence="2" type="ORF">SAMN04488121_101549</name>
</gene>
<organism evidence="2 3">
    <name type="scientific">Chitinophaga filiformis</name>
    <name type="common">Myxococcus filiformis</name>
    <name type="synonym">Flexibacter filiformis</name>
    <dbReference type="NCBI Taxonomy" id="104663"/>
    <lineage>
        <taxon>Bacteria</taxon>
        <taxon>Pseudomonadati</taxon>
        <taxon>Bacteroidota</taxon>
        <taxon>Chitinophagia</taxon>
        <taxon>Chitinophagales</taxon>
        <taxon>Chitinophagaceae</taxon>
        <taxon>Chitinophaga</taxon>
    </lineage>
</organism>
<evidence type="ECO:0000313" key="3">
    <source>
        <dbReference type="Proteomes" id="UP000199045"/>
    </source>
</evidence>
<keyword evidence="1" id="KW-0812">Transmembrane</keyword>
<dbReference type="InterPro" id="IPR009781">
    <property type="entry name" value="DUF1345"/>
</dbReference>
<dbReference type="EMBL" id="FNBN01000001">
    <property type="protein sequence ID" value="SDF02192.1"/>
    <property type="molecule type" value="Genomic_DNA"/>
</dbReference>
<feature type="transmembrane region" description="Helical" evidence="1">
    <location>
        <begin position="113"/>
        <end position="137"/>
    </location>
</feature>
<dbReference type="STRING" id="104663.SAMN04488121_101549"/>
<evidence type="ECO:0000256" key="1">
    <source>
        <dbReference type="SAM" id="Phobius"/>
    </source>
</evidence>
<feature type="transmembrane region" description="Helical" evidence="1">
    <location>
        <begin position="41"/>
        <end position="59"/>
    </location>
</feature>
<name>A0A1G7HNZ5_CHIFI</name>
<evidence type="ECO:0000313" key="2">
    <source>
        <dbReference type="EMBL" id="SDF02192.1"/>
    </source>
</evidence>
<dbReference type="RefSeq" id="WP_089828693.1">
    <property type="nucleotide sequence ID" value="NZ_FNBN01000001.1"/>
</dbReference>